<evidence type="ECO:0000313" key="5">
    <source>
        <dbReference type="Proteomes" id="UP000323521"/>
    </source>
</evidence>
<dbReference type="GO" id="GO:0019867">
    <property type="term" value="C:outer membrane"/>
    <property type="evidence" value="ECO:0007669"/>
    <property type="project" value="InterPro"/>
</dbReference>
<organism evidence="4 5">
    <name type="scientific">Formimonas warabiya</name>
    <dbReference type="NCBI Taxonomy" id="1761012"/>
    <lineage>
        <taxon>Bacteria</taxon>
        <taxon>Bacillati</taxon>
        <taxon>Bacillota</taxon>
        <taxon>Clostridia</taxon>
        <taxon>Eubacteriales</taxon>
        <taxon>Peptococcaceae</taxon>
        <taxon>Candidatus Formimonas</taxon>
    </lineage>
</organism>
<keyword evidence="5" id="KW-1185">Reference proteome</keyword>
<feature type="transmembrane region" description="Helical" evidence="2">
    <location>
        <begin position="17"/>
        <end position="37"/>
    </location>
</feature>
<dbReference type="SUPFAM" id="SSF50685">
    <property type="entry name" value="Barwin-like endoglucanases"/>
    <property type="match status" value="1"/>
</dbReference>
<keyword evidence="1" id="KW-0732">Signal</keyword>
<protein>
    <recommendedName>
        <fullName evidence="3">G5 domain-containing protein</fullName>
    </recommendedName>
</protein>
<evidence type="ECO:0000259" key="3">
    <source>
        <dbReference type="PROSITE" id="PS51109"/>
    </source>
</evidence>
<evidence type="ECO:0000256" key="2">
    <source>
        <dbReference type="SAM" id="Phobius"/>
    </source>
</evidence>
<keyword evidence="2" id="KW-0472">Membrane</keyword>
<dbReference type="InterPro" id="IPR007137">
    <property type="entry name" value="DUF348"/>
</dbReference>
<evidence type="ECO:0000256" key="1">
    <source>
        <dbReference type="ARBA" id="ARBA00022729"/>
    </source>
</evidence>
<dbReference type="Pfam" id="PF07501">
    <property type="entry name" value="G5"/>
    <property type="match status" value="1"/>
</dbReference>
<dbReference type="KEGG" id="fwa:DCMF_18545"/>
<reference evidence="4 5" key="1">
    <citation type="submission" date="2016-10" db="EMBL/GenBank/DDBJ databases">
        <title>Complete Genome Sequence of Peptococcaceae strain DCMF.</title>
        <authorList>
            <person name="Edwards R.J."/>
            <person name="Holland S.I."/>
            <person name="Deshpande N.P."/>
            <person name="Wong Y.K."/>
            <person name="Ertan H."/>
            <person name="Manefield M."/>
            <person name="Russell T.L."/>
            <person name="Lee M.J."/>
        </authorList>
    </citation>
    <scope>NUCLEOTIDE SEQUENCE [LARGE SCALE GENOMIC DNA]</scope>
    <source>
        <strain evidence="4 5">DCMF</strain>
    </source>
</reference>
<dbReference type="CDD" id="cd22786">
    <property type="entry name" value="DPBB_YuiC-like"/>
    <property type="match status" value="1"/>
</dbReference>
<gene>
    <name evidence="4" type="ORF">DCMF_18545</name>
</gene>
<dbReference type="RefSeq" id="WP_148135794.1">
    <property type="nucleotide sequence ID" value="NZ_CP017634.1"/>
</dbReference>
<dbReference type="OrthoDB" id="9798935at2"/>
<dbReference type="InterPro" id="IPR011098">
    <property type="entry name" value="G5_dom"/>
</dbReference>
<dbReference type="EMBL" id="CP017634">
    <property type="protein sequence ID" value="ATW26482.1"/>
    <property type="molecule type" value="Genomic_DNA"/>
</dbReference>
<dbReference type="InterPro" id="IPR010611">
    <property type="entry name" value="3D_dom"/>
</dbReference>
<dbReference type="InterPro" id="IPR036908">
    <property type="entry name" value="RlpA-like_sf"/>
</dbReference>
<dbReference type="Gene3D" id="2.40.40.10">
    <property type="entry name" value="RlpA-like domain"/>
    <property type="match status" value="1"/>
</dbReference>
<dbReference type="PANTHER" id="PTHR39160">
    <property type="entry name" value="CELL WALL-BINDING PROTEIN YOCH"/>
    <property type="match status" value="1"/>
</dbReference>
<dbReference type="InterPro" id="IPR051933">
    <property type="entry name" value="Resuscitation_pf_RpfB"/>
</dbReference>
<dbReference type="Pfam" id="PF03990">
    <property type="entry name" value="DUF348"/>
    <property type="match status" value="2"/>
</dbReference>
<feature type="domain" description="G5" evidence="3">
    <location>
        <begin position="150"/>
        <end position="230"/>
    </location>
</feature>
<sequence length="329" mass="36415">MQYAFAHQGRPRGIVKFIPIFLAVLVVAFGYAAYMVIQKEVTVVVDGVATHVKTFKTDVGSVLEEKNIKLYPKDLVKPELTTQIADGQVINITRAFKVSVHADGKQIDVLTIPATVQSVLSQAHIVLGKKDLVEPSLSAFVDKKTAEITVNRITEEFITQTQPVAFRTEKKDDATLERGIRRIVQQGKDGVKEETIKITYKDGKKIRREIVSTSVIKEPVSQIVAYGVLQFASRGGQRFEFDRALVVRASAYTHTGYRTSLGTNPKVGTVAVDPSVIPLGSKLYIEGYGFGRAEDTGGAIKGNCIDLFLESEREARRWGRRSVKIYVLN</sequence>
<dbReference type="PANTHER" id="PTHR39160:SF4">
    <property type="entry name" value="RESUSCITATION-PROMOTING FACTOR RPFB"/>
    <property type="match status" value="1"/>
</dbReference>
<accession>A0A3G1KVK4</accession>
<dbReference type="Proteomes" id="UP000323521">
    <property type="component" value="Chromosome"/>
</dbReference>
<proteinExistence type="predicted"/>
<dbReference type="Gene3D" id="2.20.230.10">
    <property type="entry name" value="Resuscitation-promoting factor rpfb"/>
    <property type="match status" value="1"/>
</dbReference>
<dbReference type="GO" id="GO:0009254">
    <property type="term" value="P:peptidoglycan turnover"/>
    <property type="evidence" value="ECO:0007669"/>
    <property type="project" value="InterPro"/>
</dbReference>
<name>A0A3G1KVK4_FORW1</name>
<keyword evidence="2" id="KW-0812">Transmembrane</keyword>
<dbReference type="PROSITE" id="PS51109">
    <property type="entry name" value="G5"/>
    <property type="match status" value="1"/>
</dbReference>
<keyword evidence="2" id="KW-1133">Transmembrane helix</keyword>
<dbReference type="AlphaFoldDB" id="A0A3G1KVK4"/>
<dbReference type="SMART" id="SM01208">
    <property type="entry name" value="G5"/>
    <property type="match status" value="1"/>
</dbReference>
<dbReference type="Pfam" id="PF06725">
    <property type="entry name" value="3D"/>
    <property type="match status" value="1"/>
</dbReference>
<dbReference type="GO" id="GO:0004553">
    <property type="term" value="F:hydrolase activity, hydrolyzing O-glycosyl compounds"/>
    <property type="evidence" value="ECO:0007669"/>
    <property type="project" value="InterPro"/>
</dbReference>
<evidence type="ECO:0000313" key="4">
    <source>
        <dbReference type="EMBL" id="ATW26482.1"/>
    </source>
</evidence>